<dbReference type="PANTHER" id="PTHR43267">
    <property type="entry name" value="TRNA THREONYLCARBAMOYLADENOSINE DEHYDRATASE"/>
    <property type="match status" value="1"/>
</dbReference>
<dbReference type="CDD" id="cd00755">
    <property type="entry name" value="YgdL_like"/>
    <property type="match status" value="1"/>
</dbReference>
<comment type="caution">
    <text evidence="2">The sequence shown here is derived from an EMBL/GenBank/DDBJ whole genome shotgun (WGS) entry which is preliminary data.</text>
</comment>
<dbReference type="PANTHER" id="PTHR43267:SF1">
    <property type="entry name" value="TRNA THREONYLCARBAMOYLADENOSINE DEHYDRATASE"/>
    <property type="match status" value="1"/>
</dbReference>
<organism evidence="2 3">
    <name type="scientific">Facklamia hominis CCUG 36813</name>
    <dbReference type="NCBI Taxonomy" id="883111"/>
    <lineage>
        <taxon>Bacteria</taxon>
        <taxon>Bacillati</taxon>
        <taxon>Bacillota</taxon>
        <taxon>Bacilli</taxon>
        <taxon>Lactobacillales</taxon>
        <taxon>Aerococcaceae</taxon>
        <taxon>Facklamia</taxon>
    </lineage>
</organism>
<dbReference type="PATRIC" id="fig|883111.3.peg.1475"/>
<dbReference type="InterPro" id="IPR035985">
    <property type="entry name" value="Ubiquitin-activating_enz"/>
</dbReference>
<dbReference type="InterPro" id="IPR000594">
    <property type="entry name" value="ThiF_NAD_FAD-bd"/>
</dbReference>
<evidence type="ECO:0000259" key="1">
    <source>
        <dbReference type="Pfam" id="PF00899"/>
    </source>
</evidence>
<name>K1LBG6_9LACT</name>
<dbReference type="GO" id="GO:0061504">
    <property type="term" value="P:cyclic threonylcarbamoyladenosine biosynthetic process"/>
    <property type="evidence" value="ECO:0007669"/>
    <property type="project" value="TreeGrafter"/>
</dbReference>
<feature type="domain" description="THIF-type NAD/FAD binding fold" evidence="1">
    <location>
        <begin position="16"/>
        <end position="241"/>
    </location>
</feature>
<dbReference type="HOGENOM" id="CLU_013325_4_1_9"/>
<accession>K1LBG6</accession>
<dbReference type="GO" id="GO:0061503">
    <property type="term" value="F:tRNA threonylcarbamoyladenosine dehydratase"/>
    <property type="evidence" value="ECO:0007669"/>
    <property type="project" value="TreeGrafter"/>
</dbReference>
<dbReference type="AlphaFoldDB" id="K1LBG6"/>
<gene>
    <name evidence="2" type="ORF">HMPREF9706_01459</name>
</gene>
<keyword evidence="3" id="KW-1185">Reference proteome</keyword>
<dbReference type="Pfam" id="PF00899">
    <property type="entry name" value="ThiF"/>
    <property type="match status" value="1"/>
</dbReference>
<dbReference type="STRING" id="883111.HMPREF9706_01459"/>
<protein>
    <recommendedName>
        <fullName evidence="1">THIF-type NAD/FAD binding fold domain-containing protein</fullName>
    </recommendedName>
</protein>
<dbReference type="InterPro" id="IPR045886">
    <property type="entry name" value="ThiF/MoeB/HesA"/>
</dbReference>
<dbReference type="SUPFAM" id="SSF69572">
    <property type="entry name" value="Activating enzymes of the ubiquitin-like proteins"/>
    <property type="match status" value="1"/>
</dbReference>
<dbReference type="GO" id="GO:0008641">
    <property type="term" value="F:ubiquitin-like modifier activating enzyme activity"/>
    <property type="evidence" value="ECO:0007669"/>
    <property type="project" value="InterPro"/>
</dbReference>
<reference evidence="2 3" key="1">
    <citation type="submission" date="2012-07" db="EMBL/GenBank/DDBJ databases">
        <title>The Genome Sequence of Facklamia hominis CCUG 36813.</title>
        <authorList>
            <consortium name="The Broad Institute Genome Sequencing Platform"/>
            <person name="Earl A."/>
            <person name="Ward D."/>
            <person name="Feldgarden M."/>
            <person name="Gevers D."/>
            <person name="Huys G."/>
            <person name="Walker B."/>
            <person name="Young S.K."/>
            <person name="Zeng Q."/>
            <person name="Gargeya S."/>
            <person name="Fitzgerald M."/>
            <person name="Haas B."/>
            <person name="Abouelleil A."/>
            <person name="Alvarado L."/>
            <person name="Arachchi H.M."/>
            <person name="Berlin A.M."/>
            <person name="Chapman S.B."/>
            <person name="Goldberg J."/>
            <person name="Griggs A."/>
            <person name="Gujja S."/>
            <person name="Hansen M."/>
            <person name="Howarth C."/>
            <person name="Imamovic A."/>
            <person name="Larimer J."/>
            <person name="McCowen C."/>
            <person name="Montmayeur A."/>
            <person name="Murphy C."/>
            <person name="Neiman D."/>
            <person name="Pearson M."/>
            <person name="Priest M."/>
            <person name="Roberts A."/>
            <person name="Saif S."/>
            <person name="Shea T."/>
            <person name="Sisk P."/>
            <person name="Sykes S."/>
            <person name="Wortman J."/>
            <person name="Nusbaum C."/>
            <person name="Birren B."/>
        </authorList>
    </citation>
    <scope>NUCLEOTIDE SEQUENCE [LARGE SCALE GENOMIC DNA]</scope>
    <source>
        <strain evidence="2 3">CCUG 36813</strain>
    </source>
</reference>
<proteinExistence type="predicted"/>
<dbReference type="OrthoDB" id="9804150at2"/>
<dbReference type="RefSeq" id="WP_006908769.1">
    <property type="nucleotide sequence ID" value="NZ_JH932292.1"/>
</dbReference>
<evidence type="ECO:0000313" key="2">
    <source>
        <dbReference type="EMBL" id="EKB53940.1"/>
    </source>
</evidence>
<sequence>MTSKQTDNRFARIRLLMGQAGLDQLENARVLVLGIGGVGSNCAEALARGGVGNLILLDQDVVDITNINRQAVAYSSTVGRPKVAVMTDIIQEINPACQVTAVQVALTRETVADQLAVLPRPDYVIDCIDHVPSKVAIAQWCQAQGLPLLAAMGAGNKLDPQHLRFADIYDTYNCPLSRALRAKYRQAGIEKLTVIFSDELPVNIQDPASSAKEHTLGTMSYMPPIMGMMMAGKVIRQILNLDASQGGVVNGPTG</sequence>
<evidence type="ECO:0000313" key="3">
    <source>
        <dbReference type="Proteomes" id="UP000004465"/>
    </source>
</evidence>
<dbReference type="EMBL" id="AGZD01000010">
    <property type="protein sequence ID" value="EKB53940.1"/>
    <property type="molecule type" value="Genomic_DNA"/>
</dbReference>
<dbReference type="Proteomes" id="UP000004465">
    <property type="component" value="Unassembled WGS sequence"/>
</dbReference>
<dbReference type="Gene3D" id="3.40.50.720">
    <property type="entry name" value="NAD(P)-binding Rossmann-like Domain"/>
    <property type="match status" value="1"/>
</dbReference>